<feature type="domain" description="PPIase cyclophilin-type" evidence="4">
    <location>
        <begin position="150"/>
        <end position="301"/>
    </location>
</feature>
<sequence length="303" mass="31930">MAIDCRHPMCHVEWILEGQVPTNQQRREAAKRKLERQMVRRQQALKRRRIVQAGVTVAAVIVIAGVVVYFQVVKSDDGSATASPSSSAAPPIDIPTQRVVEAKRSTPLPNPTTCEYPATPDRPAAKPANPPQTANIPSTGEVNVTLSSTAGNLPLTLDRSLAPCTVNSFVSLLQQGYFTGTSCHRLSTEGLQMLQCGDPAGTGKGGPGYSFKDETFPELTYGRGVLAMANAGPDTNGSQFFMVYGDAQLPPNYTVFGSITDAGLQVLDKVARAGIDPASAAQSADGTGAPNTPVTFTGGTVDN</sequence>
<name>A0A9W6R7J0_9PSEU</name>
<dbReference type="InterPro" id="IPR029000">
    <property type="entry name" value="Cyclophilin-like_dom_sf"/>
</dbReference>
<dbReference type="GO" id="GO:0003755">
    <property type="term" value="F:peptidyl-prolyl cis-trans isomerase activity"/>
    <property type="evidence" value="ECO:0007669"/>
    <property type="project" value="InterPro"/>
</dbReference>
<evidence type="ECO:0000313" key="6">
    <source>
        <dbReference type="Proteomes" id="UP001165136"/>
    </source>
</evidence>
<feature type="region of interest" description="Disordered" evidence="2">
    <location>
        <begin position="102"/>
        <end position="139"/>
    </location>
</feature>
<gene>
    <name evidence="5" type="primary">ppiB</name>
    <name evidence="5" type="ORF">Atai01_55090</name>
</gene>
<evidence type="ECO:0000256" key="2">
    <source>
        <dbReference type="SAM" id="MobiDB-lite"/>
    </source>
</evidence>
<dbReference type="PROSITE" id="PS50072">
    <property type="entry name" value="CSA_PPIASE_2"/>
    <property type="match status" value="1"/>
</dbReference>
<feature type="compositionally biased region" description="Polar residues" evidence="2">
    <location>
        <begin position="280"/>
        <end position="303"/>
    </location>
</feature>
<dbReference type="InterPro" id="IPR044666">
    <property type="entry name" value="Cyclophilin_A-like"/>
</dbReference>
<evidence type="ECO:0000256" key="1">
    <source>
        <dbReference type="ARBA" id="ARBA00002388"/>
    </source>
</evidence>
<dbReference type="CDD" id="cd00317">
    <property type="entry name" value="cyclophilin"/>
    <property type="match status" value="1"/>
</dbReference>
<dbReference type="PANTHER" id="PTHR45625:SF3">
    <property type="entry name" value="PEPTIDYL-PROLYL CIS-TRANS ISOMERASE B-RELATED"/>
    <property type="match status" value="1"/>
</dbReference>
<dbReference type="Gene3D" id="2.40.100.10">
    <property type="entry name" value="Cyclophilin-like"/>
    <property type="match status" value="1"/>
</dbReference>
<dbReference type="PRINTS" id="PR00153">
    <property type="entry name" value="CSAPPISMRASE"/>
</dbReference>
<protein>
    <submittedName>
        <fullName evidence="5">Peptidylprolyl isomerase</fullName>
    </submittedName>
</protein>
<dbReference type="InterPro" id="IPR002130">
    <property type="entry name" value="Cyclophilin-type_PPIase_dom"/>
</dbReference>
<accession>A0A9W6R7J0</accession>
<comment type="function">
    <text evidence="1">PPIases accelerate the folding of proteins. It catalyzes the cis-trans isomerization of proline imidic peptide bonds in oligopeptides.</text>
</comment>
<keyword evidence="3" id="KW-0812">Transmembrane</keyword>
<dbReference type="AlphaFoldDB" id="A0A9W6R7J0"/>
<feature type="transmembrane region" description="Helical" evidence="3">
    <location>
        <begin position="50"/>
        <end position="70"/>
    </location>
</feature>
<keyword evidence="6" id="KW-1185">Reference proteome</keyword>
<dbReference type="Proteomes" id="UP001165136">
    <property type="component" value="Unassembled WGS sequence"/>
</dbReference>
<evidence type="ECO:0000313" key="5">
    <source>
        <dbReference type="EMBL" id="GLY68890.1"/>
    </source>
</evidence>
<dbReference type="SUPFAM" id="SSF50891">
    <property type="entry name" value="Cyclophilin-like"/>
    <property type="match status" value="1"/>
</dbReference>
<keyword evidence="3" id="KW-1133">Transmembrane helix</keyword>
<comment type="caution">
    <text evidence="5">The sequence shown here is derived from an EMBL/GenBank/DDBJ whole genome shotgun (WGS) entry which is preliminary data.</text>
</comment>
<dbReference type="EMBL" id="BSTI01000013">
    <property type="protein sequence ID" value="GLY68890.1"/>
    <property type="molecule type" value="Genomic_DNA"/>
</dbReference>
<evidence type="ECO:0000259" key="4">
    <source>
        <dbReference type="PROSITE" id="PS50072"/>
    </source>
</evidence>
<keyword evidence="5" id="KW-0413">Isomerase</keyword>
<proteinExistence type="predicted"/>
<dbReference type="Pfam" id="PF00160">
    <property type="entry name" value="Pro_isomerase"/>
    <property type="match status" value="1"/>
</dbReference>
<keyword evidence="3" id="KW-0472">Membrane</keyword>
<reference evidence="5" key="1">
    <citation type="submission" date="2023-03" db="EMBL/GenBank/DDBJ databases">
        <title>Amycolatopsis taiwanensis NBRC 103393.</title>
        <authorList>
            <person name="Ichikawa N."/>
            <person name="Sato H."/>
            <person name="Tonouchi N."/>
        </authorList>
    </citation>
    <scope>NUCLEOTIDE SEQUENCE</scope>
    <source>
        <strain evidence="5">NBRC 103393</strain>
    </source>
</reference>
<dbReference type="PANTHER" id="PTHR45625">
    <property type="entry name" value="PEPTIDYL-PROLYL CIS-TRANS ISOMERASE-RELATED"/>
    <property type="match status" value="1"/>
</dbReference>
<feature type="region of interest" description="Disordered" evidence="2">
    <location>
        <begin position="279"/>
        <end position="303"/>
    </location>
</feature>
<evidence type="ECO:0000256" key="3">
    <source>
        <dbReference type="SAM" id="Phobius"/>
    </source>
</evidence>
<organism evidence="5 6">
    <name type="scientific">Amycolatopsis taiwanensis</name>
    <dbReference type="NCBI Taxonomy" id="342230"/>
    <lineage>
        <taxon>Bacteria</taxon>
        <taxon>Bacillati</taxon>
        <taxon>Actinomycetota</taxon>
        <taxon>Actinomycetes</taxon>
        <taxon>Pseudonocardiales</taxon>
        <taxon>Pseudonocardiaceae</taxon>
        <taxon>Amycolatopsis</taxon>
    </lineage>
</organism>